<dbReference type="Proteomes" id="UP000249300">
    <property type="component" value="Chromosome 1"/>
</dbReference>
<proteinExistence type="predicted"/>
<evidence type="ECO:0000313" key="1">
    <source>
        <dbReference type="EMBL" id="SQH72834.1"/>
    </source>
</evidence>
<dbReference type="EMBL" id="LS483447">
    <property type="protein sequence ID" value="SQH72834.1"/>
    <property type="molecule type" value="Genomic_DNA"/>
</dbReference>
<sequence>MGLTIPFYAFEKFYRTPIFENIPHRYGLEIGIFIANQILQFGVSTHIQRGNVHLTTIETPNLAPDLQVPSLKEVVSLPSDKAVIFRPST</sequence>
<dbReference type="KEGG" id="pcre:NCTC12858_00665"/>
<reference evidence="1 2" key="1">
    <citation type="submission" date="2018-06" db="EMBL/GenBank/DDBJ databases">
        <authorList>
            <consortium name="Pathogen Informatics"/>
            <person name="Doyle S."/>
        </authorList>
    </citation>
    <scope>NUCLEOTIDE SEQUENCE [LARGE SCALE GENOMIC DNA]</scope>
    <source>
        <strain evidence="1 2">NCTC12858</strain>
    </source>
</reference>
<evidence type="ECO:0000313" key="2">
    <source>
        <dbReference type="Proteomes" id="UP000249300"/>
    </source>
</evidence>
<dbReference type="AlphaFoldDB" id="A0A0A2FIA3"/>
<gene>
    <name evidence="1" type="ORF">NCTC12858_00665</name>
</gene>
<protein>
    <submittedName>
        <fullName evidence="1">Uncharacterized protein</fullName>
    </submittedName>
</protein>
<keyword evidence="2" id="KW-1185">Reference proteome</keyword>
<name>A0A0A2FIA3_9PORP</name>
<organism evidence="1 2">
    <name type="scientific">Porphyromonas crevioricanis</name>
    <dbReference type="NCBI Taxonomy" id="393921"/>
    <lineage>
        <taxon>Bacteria</taxon>
        <taxon>Pseudomonadati</taxon>
        <taxon>Bacteroidota</taxon>
        <taxon>Bacteroidia</taxon>
        <taxon>Bacteroidales</taxon>
        <taxon>Porphyromonadaceae</taxon>
        <taxon>Porphyromonas</taxon>
    </lineage>
</organism>
<accession>A0A0A2FIA3</accession>